<gene>
    <name evidence="2" type="ORF">IEQ34_005701</name>
</gene>
<comment type="caution">
    <text evidence="2">The sequence shown here is derived from an EMBL/GenBank/DDBJ whole genome shotgun (WGS) entry which is preliminary data.</text>
</comment>
<dbReference type="EMBL" id="JAGFBR010000006">
    <property type="protein sequence ID" value="KAH0465598.1"/>
    <property type="molecule type" value="Genomic_DNA"/>
</dbReference>
<proteinExistence type="predicted"/>
<dbReference type="Pfam" id="PF25041">
    <property type="entry name" value="UFL1_C"/>
    <property type="match status" value="1"/>
</dbReference>
<dbReference type="InterPro" id="IPR056761">
    <property type="entry name" value="Ufl1-like_C"/>
</dbReference>
<feature type="domain" description="E3 UFM1-protein ligase-like C-terminal" evidence="1">
    <location>
        <begin position="150"/>
        <end position="186"/>
    </location>
</feature>
<organism evidence="2 3">
    <name type="scientific">Dendrobium chrysotoxum</name>
    <name type="common">Orchid</name>
    <dbReference type="NCBI Taxonomy" id="161865"/>
    <lineage>
        <taxon>Eukaryota</taxon>
        <taxon>Viridiplantae</taxon>
        <taxon>Streptophyta</taxon>
        <taxon>Embryophyta</taxon>
        <taxon>Tracheophyta</taxon>
        <taxon>Spermatophyta</taxon>
        <taxon>Magnoliopsida</taxon>
        <taxon>Liliopsida</taxon>
        <taxon>Asparagales</taxon>
        <taxon>Orchidaceae</taxon>
        <taxon>Epidendroideae</taxon>
        <taxon>Malaxideae</taxon>
        <taxon>Dendrobiinae</taxon>
        <taxon>Dendrobium</taxon>
    </lineage>
</organism>
<reference evidence="2 3" key="1">
    <citation type="journal article" date="2021" name="Hortic Res">
        <title>Chromosome-scale assembly of the Dendrobium chrysotoxum genome enhances the understanding of orchid evolution.</title>
        <authorList>
            <person name="Zhang Y."/>
            <person name="Zhang G.Q."/>
            <person name="Zhang D."/>
            <person name="Liu X.D."/>
            <person name="Xu X.Y."/>
            <person name="Sun W.H."/>
            <person name="Yu X."/>
            <person name="Zhu X."/>
            <person name="Wang Z.W."/>
            <person name="Zhao X."/>
            <person name="Zhong W.Y."/>
            <person name="Chen H."/>
            <person name="Yin W.L."/>
            <person name="Huang T."/>
            <person name="Niu S.C."/>
            <person name="Liu Z.J."/>
        </authorList>
    </citation>
    <scope>NUCLEOTIDE SEQUENCE [LARGE SCALE GENOMIC DNA]</scope>
    <source>
        <strain evidence="2">Lindl</strain>
    </source>
</reference>
<dbReference type="Proteomes" id="UP000775213">
    <property type="component" value="Unassembled WGS sequence"/>
</dbReference>
<sequence length="199" mass="21828">MDVFSITSISTSIPDDLIDMNTIAWQHVGAFIAAFQDLAEESGLPLKKLDNKLEKSLLQSYGKAIIDMTLKSFERLQNGKRMLQGAGDLFTKKLRREDEGGCDCERDCSASSPSGDLFTEATANLEVSNRVGICPPLAVRGSAFDCWWVTGKLPEETFKVLMDYHKAIVTLLALQSAATEDKLGKKQGIHSTQNTRGPV</sequence>
<accession>A0AAV7HC56</accession>
<keyword evidence="3" id="KW-1185">Reference proteome</keyword>
<evidence type="ECO:0000259" key="1">
    <source>
        <dbReference type="Pfam" id="PF25041"/>
    </source>
</evidence>
<protein>
    <recommendedName>
        <fullName evidence="1">E3 UFM1-protein ligase-like C-terminal domain-containing protein</fullName>
    </recommendedName>
</protein>
<name>A0AAV7HC56_DENCH</name>
<evidence type="ECO:0000313" key="3">
    <source>
        <dbReference type="Proteomes" id="UP000775213"/>
    </source>
</evidence>
<dbReference type="AlphaFoldDB" id="A0AAV7HC56"/>
<evidence type="ECO:0000313" key="2">
    <source>
        <dbReference type="EMBL" id="KAH0465598.1"/>
    </source>
</evidence>